<proteinExistence type="inferred from homology"/>
<name>A0AAN0NJR0_9RHOB</name>
<protein>
    <submittedName>
        <fullName evidence="4">MmgE/PrpD family protein</fullName>
    </submittedName>
</protein>
<comment type="similarity">
    <text evidence="1">Belongs to the PrpD family.</text>
</comment>
<dbReference type="Pfam" id="PF03972">
    <property type="entry name" value="MmgE_PrpD_N"/>
    <property type="match status" value="1"/>
</dbReference>
<dbReference type="InterPro" id="IPR036148">
    <property type="entry name" value="MmgE/PrpD_sf"/>
</dbReference>
<dbReference type="InterPro" id="IPR045336">
    <property type="entry name" value="MmgE_PrpD_N"/>
</dbReference>
<dbReference type="Proteomes" id="UP001470809">
    <property type="component" value="Chromosome"/>
</dbReference>
<sequence length="427" mass="44050">MGDLTTAIYNDATAPPTDQALAAMRLSIVDWMVCGIAGCNEPAPRKLAAMLRAEAGAADAACFGGGRMPMRAAALFNGVASHVLDYDDTHFAHIGHVSVGVLPAALAIAEVQGSPISALTRAALAGCEGAIRIGLALGRAHYQIGFHQTATAGTFGATLAATLLSSVDPTEHMHALGLASTRASGMKSQFGTDGKSFNAGIAASNGVEAALLAGHGFISDPDGWDGPQGFIATHHGEYGTAPAGFLMPEISHKYHACCHGLHAALEAFAAIDPAKRGSSTRIDVAVHPRWMSVCNLQTPATGLEAKFSYKAALALAAAGYDTAALDTYADRHLRNDAVIAAMQKVQVSADPGLGETAATVTVRGPDMVATASYDILAPQKTTERGARLRRKLAALIGAVRAERIWTAVHDDADQPVSVLTALMTAPA</sequence>
<accession>A0AAN0NJR0</accession>
<reference evidence="5" key="1">
    <citation type="submission" date="2024-04" db="EMBL/GenBank/DDBJ databases">
        <title>Phylogenomic analyses of a clade within the roseobacter group suggest taxonomic reassignments of species of the genera Aestuariivita, Citreicella, Loktanella, Nautella, Pelagibaca, Ruegeria, Thalassobius, Thiobacimonas and Tropicibacter, and the proposal o.</title>
        <authorList>
            <person name="Jeon C.O."/>
        </authorList>
    </citation>
    <scope>NUCLEOTIDE SEQUENCE [LARGE SCALE GENOMIC DNA]</scope>
    <source>
        <strain evidence="5">SS1-5</strain>
    </source>
</reference>
<evidence type="ECO:0000313" key="5">
    <source>
        <dbReference type="Proteomes" id="UP001470809"/>
    </source>
</evidence>
<evidence type="ECO:0000259" key="3">
    <source>
        <dbReference type="Pfam" id="PF19305"/>
    </source>
</evidence>
<feature type="domain" description="MmgE/PrpD N-terminal" evidence="2">
    <location>
        <begin position="10"/>
        <end position="236"/>
    </location>
</feature>
<dbReference type="KEGG" id="yrh:AABB31_15765"/>
<evidence type="ECO:0000313" key="4">
    <source>
        <dbReference type="EMBL" id="WZU66495.1"/>
    </source>
</evidence>
<dbReference type="InterPro" id="IPR042183">
    <property type="entry name" value="MmgE/PrpD_sf_1"/>
</dbReference>
<reference evidence="4 5" key="2">
    <citation type="submission" date="2024-08" db="EMBL/GenBank/DDBJ databases">
        <title>Phylogenomic analyses of a clade within the roseobacter group suggest taxonomic reassignments of species of the genera Aestuariivita, Citreicella, Loktanella, Nautella, Pelagibaca, Ruegeria, Thalassobius, Thiobacimonas and Tropicibacter, and the proposal o.</title>
        <authorList>
            <person name="Jeon C.O."/>
        </authorList>
    </citation>
    <scope>NUCLEOTIDE SEQUENCE [LARGE SCALE GENOMIC DNA]</scope>
    <source>
        <strain evidence="4 5">SS1-5</strain>
    </source>
</reference>
<organism evidence="4 5">
    <name type="scientific">Yoonia rhodophyticola</name>
    <dbReference type="NCBI Taxonomy" id="3137370"/>
    <lineage>
        <taxon>Bacteria</taxon>
        <taxon>Pseudomonadati</taxon>
        <taxon>Pseudomonadota</taxon>
        <taxon>Alphaproteobacteria</taxon>
        <taxon>Rhodobacterales</taxon>
        <taxon>Paracoccaceae</taxon>
        <taxon>Yoonia</taxon>
    </lineage>
</organism>
<feature type="domain" description="MmgE/PrpD C-terminal" evidence="3">
    <location>
        <begin position="255"/>
        <end position="357"/>
    </location>
</feature>
<dbReference type="AlphaFoldDB" id="A0AAN0NJR0"/>
<dbReference type="RefSeq" id="WP_342075817.1">
    <property type="nucleotide sequence ID" value="NZ_CP151767.2"/>
</dbReference>
<dbReference type="SUPFAM" id="SSF103378">
    <property type="entry name" value="2-methylcitrate dehydratase PrpD"/>
    <property type="match status" value="1"/>
</dbReference>
<evidence type="ECO:0000256" key="1">
    <source>
        <dbReference type="ARBA" id="ARBA00006174"/>
    </source>
</evidence>
<evidence type="ECO:0000259" key="2">
    <source>
        <dbReference type="Pfam" id="PF03972"/>
    </source>
</evidence>
<dbReference type="GO" id="GO:0016829">
    <property type="term" value="F:lyase activity"/>
    <property type="evidence" value="ECO:0007669"/>
    <property type="project" value="InterPro"/>
</dbReference>
<dbReference type="Gene3D" id="3.30.1330.120">
    <property type="entry name" value="2-methylcitrate dehydratase PrpD"/>
    <property type="match status" value="1"/>
</dbReference>
<keyword evidence="5" id="KW-1185">Reference proteome</keyword>
<dbReference type="Gene3D" id="1.10.4100.10">
    <property type="entry name" value="2-methylcitrate dehydratase PrpD"/>
    <property type="match status" value="1"/>
</dbReference>
<dbReference type="PANTHER" id="PTHR16943">
    <property type="entry name" value="2-METHYLCITRATE DEHYDRATASE-RELATED"/>
    <property type="match status" value="1"/>
</dbReference>
<gene>
    <name evidence="4" type="ORF">AABB31_15765</name>
</gene>
<dbReference type="InterPro" id="IPR005656">
    <property type="entry name" value="MmgE_PrpD"/>
</dbReference>
<dbReference type="InterPro" id="IPR042188">
    <property type="entry name" value="MmgE/PrpD_sf_2"/>
</dbReference>
<dbReference type="Pfam" id="PF19305">
    <property type="entry name" value="MmgE_PrpD_C"/>
    <property type="match status" value="1"/>
</dbReference>
<dbReference type="EMBL" id="CP151767">
    <property type="protein sequence ID" value="WZU66495.1"/>
    <property type="molecule type" value="Genomic_DNA"/>
</dbReference>
<dbReference type="PANTHER" id="PTHR16943:SF8">
    <property type="entry name" value="2-METHYLCITRATE DEHYDRATASE"/>
    <property type="match status" value="1"/>
</dbReference>
<dbReference type="InterPro" id="IPR045337">
    <property type="entry name" value="MmgE_PrpD_C"/>
</dbReference>